<dbReference type="OrthoDB" id="9814970at2"/>
<evidence type="ECO:0000313" key="1">
    <source>
        <dbReference type="EMBL" id="GBG96855.1"/>
    </source>
</evidence>
<dbReference type="SFLD" id="SFLDS00003">
    <property type="entry name" value="Haloacid_Dehalogenase"/>
    <property type="match status" value="1"/>
</dbReference>
<name>A0A2R5HHM7_9LACT</name>
<dbReference type="GO" id="GO:0016791">
    <property type="term" value="F:phosphatase activity"/>
    <property type="evidence" value="ECO:0007669"/>
    <property type="project" value="TreeGrafter"/>
</dbReference>
<dbReference type="NCBIfam" id="TIGR00099">
    <property type="entry name" value="Cof-subfamily"/>
    <property type="match status" value="1"/>
</dbReference>
<dbReference type="SUPFAM" id="SSF56784">
    <property type="entry name" value="HAD-like"/>
    <property type="match status" value="1"/>
</dbReference>
<dbReference type="Gene3D" id="3.40.50.1000">
    <property type="entry name" value="HAD superfamily/HAD-like"/>
    <property type="match status" value="1"/>
</dbReference>
<organism evidence="1 2">
    <name type="scientific">Lactococcus termiticola</name>
    <dbReference type="NCBI Taxonomy" id="2169526"/>
    <lineage>
        <taxon>Bacteria</taxon>
        <taxon>Bacillati</taxon>
        <taxon>Bacillota</taxon>
        <taxon>Bacilli</taxon>
        <taxon>Lactobacillales</taxon>
        <taxon>Streptococcaceae</taxon>
        <taxon>Lactococcus</taxon>
    </lineage>
</organism>
<dbReference type="Proteomes" id="UP000245021">
    <property type="component" value="Unassembled WGS sequence"/>
</dbReference>
<dbReference type="Pfam" id="PF08282">
    <property type="entry name" value="Hydrolase_3"/>
    <property type="match status" value="1"/>
</dbReference>
<accession>A0A2R5HHM7</accession>
<dbReference type="GO" id="GO:0000287">
    <property type="term" value="F:magnesium ion binding"/>
    <property type="evidence" value="ECO:0007669"/>
    <property type="project" value="TreeGrafter"/>
</dbReference>
<sequence length="268" mass="29887">MTYKIFASDMDGTFLDSERGYDKARFAEILKEFDKRGLIFCAASGRQMLALEEVFADFRDQIAFCAENGALVKYKGEILYSSELGAEKSKQLIGLLQKNPHLAEDRMLVSGLKGFYCLESSPQDFRDFASLYYENLQVVSSTEEIDDVFLKVCVEFPPDEIRACEDWINARMSGIRATTTGFKSIDIMSEGVSKASGLSHLLSHFDLDASHLMAFGDQMNDLEMLKLAGHAVAVSNAVPEILSLADEMIGDHQNSAVLERLEAYLKRA</sequence>
<dbReference type="PANTHER" id="PTHR10000">
    <property type="entry name" value="PHOSPHOSERINE PHOSPHATASE"/>
    <property type="match status" value="1"/>
</dbReference>
<dbReference type="InterPro" id="IPR023214">
    <property type="entry name" value="HAD_sf"/>
</dbReference>
<dbReference type="NCBIfam" id="TIGR01484">
    <property type="entry name" value="HAD-SF-IIB"/>
    <property type="match status" value="1"/>
</dbReference>
<dbReference type="SFLD" id="SFLDG01140">
    <property type="entry name" value="C2.B:_Phosphomannomutase_and_P"/>
    <property type="match status" value="1"/>
</dbReference>
<keyword evidence="2" id="KW-1185">Reference proteome</keyword>
<comment type="caution">
    <text evidence="1">The sequence shown here is derived from an EMBL/GenBank/DDBJ whole genome shotgun (WGS) entry which is preliminary data.</text>
</comment>
<gene>
    <name evidence="1" type="primary">cof_4</name>
    <name evidence="1" type="ORF">NtB2_00980</name>
</gene>
<dbReference type="InterPro" id="IPR036412">
    <property type="entry name" value="HAD-like_sf"/>
</dbReference>
<dbReference type="PANTHER" id="PTHR10000:SF53">
    <property type="entry name" value="5-AMINO-6-(5-PHOSPHO-D-RIBITYLAMINO)URACIL PHOSPHATASE YBJI-RELATED"/>
    <property type="match status" value="1"/>
</dbReference>
<dbReference type="EMBL" id="BFFO01000005">
    <property type="protein sequence ID" value="GBG96855.1"/>
    <property type="molecule type" value="Genomic_DNA"/>
</dbReference>
<dbReference type="AlphaFoldDB" id="A0A2R5HHM7"/>
<dbReference type="InterPro" id="IPR006379">
    <property type="entry name" value="HAD-SF_hydro_IIB"/>
</dbReference>
<protein>
    <submittedName>
        <fullName evidence="1">Haloacid dehalogenase</fullName>
    </submittedName>
</protein>
<dbReference type="InterPro" id="IPR000150">
    <property type="entry name" value="Cof"/>
</dbReference>
<reference evidence="1 2" key="1">
    <citation type="journal article" date="2018" name="Genome Announc.">
        <title>Draft Genome Sequence of Lactococcus sp. Strain NtB2 (JCM 32569), Isolated from the Gut of the Higher Termite Nasutitermes takasagoensis.</title>
        <authorList>
            <person name="Noda S."/>
            <person name="Aihara C."/>
            <person name="Yuki M."/>
            <person name="Ohkuma M."/>
        </authorList>
    </citation>
    <scope>NUCLEOTIDE SEQUENCE [LARGE SCALE GENOMIC DNA]</scope>
    <source>
        <strain evidence="1 2">NtB2</strain>
    </source>
</reference>
<dbReference type="RefSeq" id="WP_109245823.1">
    <property type="nucleotide sequence ID" value="NZ_BFFO01000005.1"/>
</dbReference>
<dbReference type="CDD" id="cd07518">
    <property type="entry name" value="HAD_YbiV-Like"/>
    <property type="match status" value="1"/>
</dbReference>
<evidence type="ECO:0000313" key="2">
    <source>
        <dbReference type="Proteomes" id="UP000245021"/>
    </source>
</evidence>
<dbReference type="GO" id="GO:0005829">
    <property type="term" value="C:cytosol"/>
    <property type="evidence" value="ECO:0007669"/>
    <property type="project" value="TreeGrafter"/>
</dbReference>
<dbReference type="Gene3D" id="3.30.1240.10">
    <property type="match status" value="1"/>
</dbReference>
<proteinExistence type="predicted"/>